<reference evidence="3" key="1">
    <citation type="journal article" date="2019" name="Int. J. Syst. Evol. Microbiol.">
        <title>The Global Catalogue of Microorganisms (GCM) 10K type strain sequencing project: providing services to taxonomists for standard genome sequencing and annotation.</title>
        <authorList>
            <consortium name="The Broad Institute Genomics Platform"/>
            <consortium name="The Broad Institute Genome Sequencing Center for Infectious Disease"/>
            <person name="Wu L."/>
            <person name="Ma J."/>
        </authorList>
    </citation>
    <scope>NUCLEOTIDE SEQUENCE [LARGE SCALE GENOMIC DNA]</scope>
    <source>
        <strain evidence="3">CCUG 36956</strain>
    </source>
</reference>
<feature type="transmembrane region" description="Helical" evidence="1">
    <location>
        <begin position="12"/>
        <end position="36"/>
    </location>
</feature>
<evidence type="ECO:0008006" key="4">
    <source>
        <dbReference type="Google" id="ProtNLM"/>
    </source>
</evidence>
<keyword evidence="3" id="KW-1185">Reference proteome</keyword>
<comment type="caution">
    <text evidence="2">The sequence shown here is derived from an EMBL/GenBank/DDBJ whole genome shotgun (WGS) entry which is preliminary data.</text>
</comment>
<evidence type="ECO:0000256" key="1">
    <source>
        <dbReference type="SAM" id="Phobius"/>
    </source>
</evidence>
<feature type="transmembrane region" description="Helical" evidence="1">
    <location>
        <begin position="56"/>
        <end position="83"/>
    </location>
</feature>
<keyword evidence="1" id="KW-0472">Membrane</keyword>
<sequence length="150" mass="14616">MGFPPAQRNTAAAKWGGGVAVTGAAFALITITVPWVKIYYRTFTLGELADSGIGGSISGSASAAVIFYLLGGLTAAALGIIGIAASTRNLITIAAIGTLVAGLVLAVATMIGLSMLDELGPDSASGGFLLGGFAALVTFAGGAVLLAGRG</sequence>
<evidence type="ECO:0000313" key="3">
    <source>
        <dbReference type="Proteomes" id="UP001596223"/>
    </source>
</evidence>
<evidence type="ECO:0000313" key="2">
    <source>
        <dbReference type="EMBL" id="MFC6011057.1"/>
    </source>
</evidence>
<feature type="transmembrane region" description="Helical" evidence="1">
    <location>
        <begin position="128"/>
        <end position="148"/>
    </location>
</feature>
<name>A0ABW1JNR7_9NOCA</name>
<keyword evidence="1" id="KW-0812">Transmembrane</keyword>
<protein>
    <recommendedName>
        <fullName evidence="4">Major facilitator superfamily (MFS) profile domain-containing protein</fullName>
    </recommendedName>
</protein>
<gene>
    <name evidence="2" type="ORF">ACFP3H_08335</name>
</gene>
<feature type="transmembrane region" description="Helical" evidence="1">
    <location>
        <begin position="90"/>
        <end position="116"/>
    </location>
</feature>
<dbReference type="RefSeq" id="WP_378601980.1">
    <property type="nucleotide sequence ID" value="NZ_JBHSQN010000003.1"/>
</dbReference>
<proteinExistence type="predicted"/>
<accession>A0ABW1JNR7</accession>
<dbReference type="EMBL" id="JBHSQN010000003">
    <property type="protein sequence ID" value="MFC6011057.1"/>
    <property type="molecule type" value="Genomic_DNA"/>
</dbReference>
<keyword evidence="1" id="KW-1133">Transmembrane helix</keyword>
<dbReference type="Proteomes" id="UP001596223">
    <property type="component" value="Unassembled WGS sequence"/>
</dbReference>
<organism evidence="2 3">
    <name type="scientific">Nocardia lasii</name>
    <dbReference type="NCBI Taxonomy" id="1616107"/>
    <lineage>
        <taxon>Bacteria</taxon>
        <taxon>Bacillati</taxon>
        <taxon>Actinomycetota</taxon>
        <taxon>Actinomycetes</taxon>
        <taxon>Mycobacteriales</taxon>
        <taxon>Nocardiaceae</taxon>
        <taxon>Nocardia</taxon>
    </lineage>
</organism>